<dbReference type="GO" id="GO:0003729">
    <property type="term" value="F:mRNA binding"/>
    <property type="evidence" value="ECO:0007669"/>
    <property type="project" value="TreeGrafter"/>
</dbReference>
<keyword evidence="6 10" id="KW-0694">RNA-binding</keyword>
<evidence type="ECO:0000256" key="12">
    <source>
        <dbReference type="SAM" id="MobiDB-lite"/>
    </source>
</evidence>
<feature type="compositionally biased region" description="Basic and acidic residues" evidence="12">
    <location>
        <begin position="211"/>
        <end position="221"/>
    </location>
</feature>
<dbReference type="CDD" id="cd12568">
    <property type="entry name" value="RRM3_MRD1"/>
    <property type="match status" value="1"/>
</dbReference>
<proteinExistence type="inferred from homology"/>
<sequence length="850" mass="92931">MASSRVFVKGLPPSITEAEFRKHFSAKGREVTDVKLIPQRRIGYVGYKTPDDASKAIKYFNRTYIRMSKIAVESAKPIADPALTKTHGRARHHPAEAHADAHADGRDVAAQGPVLDKADSKKRKRDEPELVDRKLQEYLKVVGTTRESALAEQSDDAITGAAAVTTTPVVVEDESDDDYEQIPSKREKQRKLDHKPGPTPDSGLQATSNDLEIRGDVRDTTTEPAKGVEMSADSAPGAGGAPETDDDWLRTRTNRLLDLADPDDLDIVPPSANNRSTTKETDGATALEDAPQVPDVATHDVSAQSTETQGRDAEADVDVIHRTARLFVRNLPYSATEDDLREFLGAHGSIAEVHLPIGPGNTPKGYALVLFDDPSDAVEAFQALDGATFQGRIIHIIPANAKKELDEFELSKLPLKKQNLLRKKAEASSNSFNWNSLYMNQDAVNESTAKRLGVSKSELLDPTSSDAAVKQAIAETSVIQETKAYFVANGVDLDAFKSHKRGDTAILVKNFPYGTTMDELRTLFEESGPVMRVLMPPSGTIAIVQFAQANHAKAAFGKLAYRRIKDSVLFLEKAPKDLLSSEPPAQATQLSDRTSAVASKLNVSDLLSRGDRADDEVDTTSLFVRNLNFATTTSRLAEVFGSLDGFVSARVKTKMDPKKPGQTLSMGFGFVEFRSKEQAQTALQTMDGYVLDGHTLAVKASHRGLDAAEERRREDKAKKAAGQRTKIIIKNLPFQATKKDVRALFGTYGQLRSVRVPKKADYSTRGFAFADFVTSREAENALNALKNTHLLGRRLVLDFAEAEAIDAEEEIEKMQRKVGRQVNKVALQKLTGGGRKKVNIGDNDEDADEG</sequence>
<evidence type="ECO:0000256" key="4">
    <source>
        <dbReference type="ARBA" id="ARBA00022552"/>
    </source>
</evidence>
<comment type="function">
    <text evidence="9">Involved in pre-rRNA processing.</text>
</comment>
<evidence type="ECO:0000256" key="7">
    <source>
        <dbReference type="ARBA" id="ARBA00023242"/>
    </source>
</evidence>
<dbReference type="InterPro" id="IPR034482">
    <property type="entry name" value="Mrd1_RRM3"/>
</dbReference>
<evidence type="ECO:0000256" key="1">
    <source>
        <dbReference type="ARBA" id="ARBA00004123"/>
    </source>
</evidence>
<evidence type="ECO:0000256" key="11">
    <source>
        <dbReference type="SAM" id="Coils"/>
    </source>
</evidence>
<name>A0AA39GB46_SARSR</name>
<feature type="region of interest" description="Disordered" evidence="12">
    <location>
        <begin position="168"/>
        <end position="248"/>
    </location>
</feature>
<evidence type="ECO:0000256" key="5">
    <source>
        <dbReference type="ARBA" id="ARBA00022737"/>
    </source>
</evidence>
<comment type="similarity">
    <text evidence="2">Belongs to the RRM MRD1 family.</text>
</comment>
<keyword evidence="7" id="KW-0539">Nucleus</keyword>
<dbReference type="GO" id="GO:0006364">
    <property type="term" value="P:rRNA processing"/>
    <property type="evidence" value="ECO:0007669"/>
    <property type="project" value="UniProtKB-KW"/>
</dbReference>
<feature type="domain" description="RRM" evidence="13">
    <location>
        <begin position="4"/>
        <end position="77"/>
    </location>
</feature>
<organism evidence="14 15">
    <name type="scientific">Sarocladium strictum</name>
    <name type="common">Black bundle disease fungus</name>
    <name type="synonym">Acremonium strictum</name>
    <dbReference type="NCBI Taxonomy" id="5046"/>
    <lineage>
        <taxon>Eukaryota</taxon>
        <taxon>Fungi</taxon>
        <taxon>Dikarya</taxon>
        <taxon>Ascomycota</taxon>
        <taxon>Pezizomycotina</taxon>
        <taxon>Sordariomycetes</taxon>
        <taxon>Hypocreomycetidae</taxon>
        <taxon>Hypocreales</taxon>
        <taxon>Sarocladiaceae</taxon>
        <taxon>Sarocladium</taxon>
    </lineage>
</organism>
<feature type="compositionally biased region" description="Basic and acidic residues" evidence="12">
    <location>
        <begin position="93"/>
        <end position="107"/>
    </location>
</feature>
<dbReference type="Pfam" id="PF00076">
    <property type="entry name" value="RRM_1"/>
    <property type="match status" value="5"/>
</dbReference>
<comment type="caution">
    <text evidence="14">The sequence shown here is derived from an EMBL/GenBank/DDBJ whole genome shotgun (WGS) entry which is preliminary data.</text>
</comment>
<evidence type="ECO:0000256" key="10">
    <source>
        <dbReference type="PROSITE-ProRule" id="PRU00176"/>
    </source>
</evidence>
<feature type="domain" description="RRM" evidence="13">
    <location>
        <begin position="620"/>
        <end position="703"/>
    </location>
</feature>
<dbReference type="Gene3D" id="3.30.70.330">
    <property type="match status" value="5"/>
</dbReference>
<keyword evidence="11" id="KW-0175">Coiled coil</keyword>
<evidence type="ECO:0000256" key="3">
    <source>
        <dbReference type="ARBA" id="ARBA00013428"/>
    </source>
</evidence>
<evidence type="ECO:0000259" key="13">
    <source>
        <dbReference type="PROSITE" id="PS50102"/>
    </source>
</evidence>
<dbReference type="Proteomes" id="UP001175261">
    <property type="component" value="Unassembled WGS sequence"/>
</dbReference>
<dbReference type="EMBL" id="JAPDFR010000008">
    <property type="protein sequence ID" value="KAK0384067.1"/>
    <property type="molecule type" value="Genomic_DNA"/>
</dbReference>
<dbReference type="FunFam" id="3.30.70.330:FF:000459">
    <property type="entry name" value="Multiple RNA-binding domain-containing protein 1"/>
    <property type="match status" value="1"/>
</dbReference>
<dbReference type="InterPro" id="IPR012677">
    <property type="entry name" value="Nucleotide-bd_a/b_plait_sf"/>
</dbReference>
<dbReference type="InterPro" id="IPR000504">
    <property type="entry name" value="RRM_dom"/>
</dbReference>
<dbReference type="SUPFAM" id="SSF54928">
    <property type="entry name" value="RNA-binding domain, RBD"/>
    <property type="match status" value="3"/>
</dbReference>
<evidence type="ECO:0000313" key="14">
    <source>
        <dbReference type="EMBL" id="KAK0384067.1"/>
    </source>
</evidence>
<keyword evidence="15" id="KW-1185">Reference proteome</keyword>
<accession>A0AA39GB46</accession>
<comment type="subcellular location">
    <subcellularLocation>
        <location evidence="1">Nucleus</location>
    </subcellularLocation>
</comment>
<feature type="domain" description="RRM" evidence="13">
    <location>
        <begin position="324"/>
        <end position="401"/>
    </location>
</feature>
<dbReference type="FunFam" id="3.30.70.330:FF:000247">
    <property type="entry name" value="Multiple RNA-binding domain-containing protein 1"/>
    <property type="match status" value="1"/>
</dbReference>
<feature type="region of interest" description="Disordered" evidence="12">
    <location>
        <begin position="260"/>
        <end position="296"/>
    </location>
</feature>
<reference evidence="14" key="1">
    <citation type="submission" date="2022-10" db="EMBL/GenBank/DDBJ databases">
        <title>Determination and structural analysis of whole genome sequence of Sarocladium strictum F4-1.</title>
        <authorList>
            <person name="Hu L."/>
            <person name="Jiang Y."/>
        </authorList>
    </citation>
    <scope>NUCLEOTIDE SEQUENCE</scope>
    <source>
        <strain evidence="14">F4-1</strain>
    </source>
</reference>
<evidence type="ECO:0000313" key="15">
    <source>
        <dbReference type="Proteomes" id="UP001175261"/>
    </source>
</evidence>
<feature type="domain" description="RRM" evidence="13">
    <location>
        <begin position="725"/>
        <end position="802"/>
    </location>
</feature>
<dbReference type="CDD" id="cd12320">
    <property type="entry name" value="RRM6_RBM19_RRM5_MRD1"/>
    <property type="match status" value="1"/>
</dbReference>
<gene>
    <name evidence="14" type="ORF">NLU13_8156</name>
</gene>
<dbReference type="AlphaFoldDB" id="A0AA39GB46"/>
<dbReference type="InterPro" id="IPR051945">
    <property type="entry name" value="RRM_MRD1_RNA_proc_ribogen"/>
</dbReference>
<dbReference type="SMART" id="SM00360">
    <property type="entry name" value="RRM"/>
    <property type="match status" value="5"/>
</dbReference>
<keyword evidence="4" id="KW-0698">rRNA processing</keyword>
<dbReference type="CDD" id="cd12565">
    <property type="entry name" value="RRM1_MRD1"/>
    <property type="match status" value="1"/>
</dbReference>
<dbReference type="GO" id="GO:0005634">
    <property type="term" value="C:nucleus"/>
    <property type="evidence" value="ECO:0007669"/>
    <property type="project" value="UniProtKB-SubCell"/>
</dbReference>
<evidence type="ECO:0000256" key="9">
    <source>
        <dbReference type="ARBA" id="ARBA00057379"/>
    </source>
</evidence>
<dbReference type="InterPro" id="IPR035979">
    <property type="entry name" value="RBD_domain_sf"/>
</dbReference>
<dbReference type="PROSITE" id="PS50102">
    <property type="entry name" value="RRM"/>
    <property type="match status" value="5"/>
</dbReference>
<keyword evidence="8" id="KW-0687">Ribonucleoprotein</keyword>
<feature type="region of interest" description="Disordered" evidence="12">
    <location>
        <begin position="85"/>
        <end position="129"/>
    </location>
</feature>
<feature type="domain" description="RRM" evidence="13">
    <location>
        <begin position="504"/>
        <end position="576"/>
    </location>
</feature>
<feature type="coiled-coil region" evidence="11">
    <location>
        <begin position="797"/>
        <end position="824"/>
    </location>
</feature>
<feature type="compositionally biased region" description="Acidic residues" evidence="12">
    <location>
        <begin position="171"/>
        <end position="180"/>
    </location>
</feature>
<evidence type="ECO:0000256" key="2">
    <source>
        <dbReference type="ARBA" id="ARBA00008033"/>
    </source>
</evidence>
<protein>
    <recommendedName>
        <fullName evidence="3">Multiple RNA-binding domain-containing protein 1</fullName>
    </recommendedName>
</protein>
<dbReference type="GO" id="GO:1990904">
    <property type="term" value="C:ribonucleoprotein complex"/>
    <property type="evidence" value="ECO:0007669"/>
    <property type="project" value="UniProtKB-KW"/>
</dbReference>
<evidence type="ECO:0000256" key="6">
    <source>
        <dbReference type="ARBA" id="ARBA00022884"/>
    </source>
</evidence>
<keyword evidence="5" id="KW-0677">Repeat</keyword>
<dbReference type="PANTHER" id="PTHR48039:SF5">
    <property type="entry name" value="RNA-BINDING PROTEIN 28"/>
    <property type="match status" value="1"/>
</dbReference>
<dbReference type="FunFam" id="3.30.70.330:FF:000452">
    <property type="entry name" value="Multiple RNA-binding domain-containing protein 1"/>
    <property type="match status" value="1"/>
</dbReference>
<evidence type="ECO:0000256" key="8">
    <source>
        <dbReference type="ARBA" id="ARBA00023274"/>
    </source>
</evidence>
<dbReference type="PANTHER" id="PTHR48039">
    <property type="entry name" value="RNA-BINDING MOTIF PROTEIN 14B"/>
    <property type="match status" value="1"/>
</dbReference>